<feature type="compositionally biased region" description="Low complexity" evidence="1">
    <location>
        <begin position="659"/>
        <end position="669"/>
    </location>
</feature>
<name>A0A8W8P270_MAGGI</name>
<feature type="compositionally biased region" description="Basic and acidic residues" evidence="1">
    <location>
        <begin position="787"/>
        <end position="798"/>
    </location>
</feature>
<feature type="compositionally biased region" description="Basic and acidic residues" evidence="1">
    <location>
        <begin position="846"/>
        <end position="869"/>
    </location>
</feature>
<sequence>MSTACVEFTQNAWKKDLCKNCQRPKAEHSIVGDFNPESTSSPVPTKRTSIIADDVIHQAKRNASLILSELEGRNDGNPELRKPRTSRSLSVEKEKIQKTVIQINKGVSVDDVKSILVKNGTKRSRHFDIKFLDREPSVIGEDGGYDNLFLNHEEPPTEEDSAEDISFTEEEREFVLQALHNTIWNSDLKNLDGAVEKNSENDKSREFEDVKLNSLWKKDRFATLRDCDKLLSQRFGTFPLRKPLGSKSSLEKMFDQDGKLERSSSDCDLHKIDEEGEGTHYETNFSLFDKRRSRSASEMEGPKGSQGASAQPYMDVNVTQFNGQSDDMKNSDDDVFEMDMFDGESLFENFTTDLDFDFDSSSAGMAMVDHLNAILARYSDNVSIKGFEDNDFLPDVEVNDSTSNSEKILESLRIPKGSIKSKELEAKIVSLATDIRKKKRPAPRPPVAPPPQPTTRNSSASLNNDQSSKKTSPSHSQNGSEPNFKMVPIGKSIMGNSHEKPLSPKRTGDFHDDLVDSKGKSDSNKGKKGITSFFKSFLRRGKDSPESSTEQIAEVSSPPKKTAPAATVVDTPEKKQESSSSVETKEERKSPQVKAKVLPELSVSVIKSRTSIIMSASETSALFNGPAITKSEENIESENIMTSSVIAEESESKSEVKSSESAPVTKPSVPTRPKPPPNPKRPSVSPQHGAREGRSSSPASERKGSQDGPDRRASDSDSKTGSLERPDKGSLEREISRALSREDSPKKDPENVAVRRRAKSPKRVSAPQKPPASMSKTVENKNALFTKELEMRLSKSLDSKVNVSPPPGSQKPATPSQKPATEVKKPTVQPPAPTTKPEPAPVQTKEAAEPKEEKKDAVVETPTPEKIELPRAASRKSFLRLGGNKKSRAPPRPSSSVKRTKSITDSGGELQTKKIDPSDISGPVLITSMTGGTLNRRNTISVGEDPSMVSGESTSSGSTGEKYDEWPEFSPLGSLENMYEPIIPKERPPPPPTGPQAEGDLTVPPTSIPKSPSEGYLEPITHRSAVTTTTTTSTTNEMKASEVITPTVMETSDKQSEGSGDSVSKSSSEAEVSEERKKILASQPIYEEINGYGKDVVKPPAPSENELQRSMSESVTQRDMHRSMMESLTVNMTDSIISIDFPPSSPSQAGISSGSEPSSACSTLSRPKPLPRKRSKRESSSFEQPYIAMNRPSITSALNETQLKDMLNQLTSMNLQTLRNIYTQYERVFIKEAVSMGVPSVGPLKWTDFDIYGKPVHSSERCVVYNAKLRLSTTNCQLMLLHTKPDLMSSQHATLLKPTVIFSDSIPYSYLTEDFIKTNQLLLNIHTNQSNSAKCFVAAGQFDISDSLSNHMTTNRHGNSQVMLTVEDIMENVLFYMLQILSAISHCLDQGFSLGDANFRDVFMVTNSNCSHGNIVAFLPHQRSHDGSHVDCVFSFLDKYLAENMSSRSEYEFGKFVGGVLKVQKMLQCRRIEILPLIRSYVEFLLWGPNETSWQGGVERTSSLEPKLSMWLEKERAAMVHGFARVEERKYSIMEFYRMKFLLKSSAVSLSECVRTHMSY</sequence>
<proteinExistence type="predicted"/>
<feature type="compositionally biased region" description="Pro residues" evidence="1">
    <location>
        <begin position="670"/>
        <end position="680"/>
    </location>
</feature>
<organism evidence="2 3">
    <name type="scientific">Magallana gigas</name>
    <name type="common">Pacific oyster</name>
    <name type="synonym">Crassostrea gigas</name>
    <dbReference type="NCBI Taxonomy" id="29159"/>
    <lineage>
        <taxon>Eukaryota</taxon>
        <taxon>Metazoa</taxon>
        <taxon>Spiralia</taxon>
        <taxon>Lophotrochozoa</taxon>
        <taxon>Mollusca</taxon>
        <taxon>Bivalvia</taxon>
        <taxon>Autobranchia</taxon>
        <taxon>Pteriomorphia</taxon>
        <taxon>Ostreida</taxon>
        <taxon>Ostreoidea</taxon>
        <taxon>Ostreidae</taxon>
        <taxon>Magallana</taxon>
    </lineage>
</organism>
<reference evidence="2" key="1">
    <citation type="submission" date="2022-08" db="UniProtKB">
        <authorList>
            <consortium name="EnsemblMetazoa"/>
        </authorList>
    </citation>
    <scope>IDENTIFICATION</scope>
    <source>
        <strain evidence="2">05x7-T-G4-1.051#20</strain>
    </source>
</reference>
<protein>
    <submittedName>
        <fullName evidence="2">Uncharacterized protein</fullName>
    </submittedName>
</protein>
<feature type="region of interest" description="Disordered" evidence="1">
    <location>
        <begin position="72"/>
        <end position="91"/>
    </location>
</feature>
<feature type="region of interest" description="Disordered" evidence="1">
    <location>
        <begin position="432"/>
        <end position="594"/>
    </location>
</feature>
<evidence type="ECO:0000313" key="2">
    <source>
        <dbReference type="EnsemblMetazoa" id="G8368.1:cds"/>
    </source>
</evidence>
<feature type="compositionally biased region" description="Basic residues" evidence="1">
    <location>
        <begin position="873"/>
        <end position="889"/>
    </location>
</feature>
<accession>A0A8W8P270</accession>
<feature type="compositionally biased region" description="Basic and acidic residues" evidence="1">
    <location>
        <begin position="497"/>
        <end position="525"/>
    </location>
</feature>
<keyword evidence="3" id="KW-1185">Reference proteome</keyword>
<evidence type="ECO:0000313" key="3">
    <source>
        <dbReference type="Proteomes" id="UP000005408"/>
    </source>
</evidence>
<feature type="compositionally biased region" description="Pro residues" evidence="1">
    <location>
        <begin position="443"/>
        <end position="453"/>
    </location>
</feature>
<dbReference type="Proteomes" id="UP000005408">
    <property type="component" value="Unassembled WGS sequence"/>
</dbReference>
<feature type="compositionally biased region" description="Basic and acidic residues" evidence="1">
    <location>
        <begin position="571"/>
        <end position="590"/>
    </location>
</feature>
<feature type="compositionally biased region" description="Low complexity" evidence="1">
    <location>
        <begin position="1057"/>
        <end position="1070"/>
    </location>
</feature>
<feature type="compositionally biased region" description="Basic and acidic residues" evidence="1">
    <location>
        <begin position="689"/>
        <end position="750"/>
    </location>
</feature>
<feature type="region of interest" description="Disordered" evidence="1">
    <location>
        <begin position="616"/>
        <end position="1119"/>
    </location>
</feature>
<feature type="compositionally biased region" description="Low complexity" evidence="1">
    <location>
        <begin position="1137"/>
        <end position="1155"/>
    </location>
</feature>
<feature type="compositionally biased region" description="Polar residues" evidence="1">
    <location>
        <begin position="454"/>
        <end position="481"/>
    </location>
</feature>
<feature type="compositionally biased region" description="Polar residues" evidence="1">
    <location>
        <begin position="927"/>
        <end position="941"/>
    </location>
</feature>
<evidence type="ECO:0000256" key="1">
    <source>
        <dbReference type="SAM" id="MobiDB-lite"/>
    </source>
</evidence>
<feature type="region of interest" description="Disordered" evidence="1">
    <location>
        <begin position="1137"/>
        <end position="1186"/>
    </location>
</feature>
<dbReference type="EnsemblMetazoa" id="G8368.1">
    <property type="protein sequence ID" value="G8368.1:cds"/>
    <property type="gene ID" value="G8368"/>
</dbReference>
<feature type="compositionally biased region" description="Pro residues" evidence="1">
    <location>
        <begin position="828"/>
        <end position="840"/>
    </location>
</feature>
<feature type="compositionally biased region" description="Low complexity" evidence="1">
    <location>
        <begin position="950"/>
        <end position="960"/>
    </location>
</feature>
<feature type="compositionally biased region" description="Basic and acidic residues" evidence="1">
    <location>
        <begin position="72"/>
        <end position="82"/>
    </location>
</feature>